<dbReference type="PANTHER" id="PTHR45854">
    <property type="entry name" value="ASAP FAMILY MEMBER"/>
    <property type="match status" value="1"/>
</dbReference>
<dbReference type="AlphaFoldDB" id="A0A3B3ZU38"/>
<name>A0A3B3ZU38_9GOBI</name>
<proteinExistence type="predicted"/>
<protein>
    <submittedName>
        <fullName evidence="1">Uncharacterized protein</fullName>
    </submittedName>
</protein>
<dbReference type="PANTHER" id="PTHR45854:SF3">
    <property type="entry name" value="ARFGAP WITH SH3 DOMAIN, ANK REPEAT AND PH DOMAIN-CONTAINING PROTEIN"/>
    <property type="match status" value="1"/>
</dbReference>
<accession>A0A3B3ZU38</accession>
<keyword evidence="2" id="KW-1185">Reference proteome</keyword>
<organism evidence="1 2">
    <name type="scientific">Periophthalmus magnuspinnatus</name>
    <dbReference type="NCBI Taxonomy" id="409849"/>
    <lineage>
        <taxon>Eukaryota</taxon>
        <taxon>Metazoa</taxon>
        <taxon>Chordata</taxon>
        <taxon>Craniata</taxon>
        <taxon>Vertebrata</taxon>
        <taxon>Euteleostomi</taxon>
        <taxon>Actinopterygii</taxon>
        <taxon>Neopterygii</taxon>
        <taxon>Teleostei</taxon>
        <taxon>Neoteleostei</taxon>
        <taxon>Acanthomorphata</taxon>
        <taxon>Gobiaria</taxon>
        <taxon>Gobiiformes</taxon>
        <taxon>Gobioidei</taxon>
        <taxon>Gobiidae</taxon>
        <taxon>Oxudercinae</taxon>
        <taxon>Periophthalmus</taxon>
    </lineage>
</organism>
<evidence type="ECO:0000313" key="1">
    <source>
        <dbReference type="Ensembl" id="ENSPMGP00000008050.1"/>
    </source>
</evidence>
<reference evidence="1" key="2">
    <citation type="submission" date="2025-09" db="UniProtKB">
        <authorList>
            <consortium name="Ensembl"/>
        </authorList>
    </citation>
    <scope>IDENTIFICATION</scope>
</reference>
<dbReference type="GO" id="GO:0005096">
    <property type="term" value="F:GTPase activator activity"/>
    <property type="evidence" value="ECO:0007669"/>
    <property type="project" value="InterPro"/>
</dbReference>
<reference evidence="1" key="1">
    <citation type="submission" date="2025-08" db="UniProtKB">
        <authorList>
            <consortium name="Ensembl"/>
        </authorList>
    </citation>
    <scope>IDENTIFICATION</scope>
</reference>
<dbReference type="InterPro" id="IPR043593">
    <property type="entry name" value="ASAP"/>
</dbReference>
<sequence>MPDLISVTEFISETNEDYKAPTTSSFTTRMSQCRSTASALEEVQAVAILFSSARLTLSSAP</sequence>
<dbReference type="Ensembl" id="ENSPMGT00000008564.1">
    <property type="protein sequence ID" value="ENSPMGP00000008050.1"/>
    <property type="gene ID" value="ENSPMGG00000006659.1"/>
</dbReference>
<dbReference type="STRING" id="409849.ENSPMGP00000008050"/>
<dbReference type="Proteomes" id="UP000261520">
    <property type="component" value="Unplaced"/>
</dbReference>
<evidence type="ECO:0000313" key="2">
    <source>
        <dbReference type="Proteomes" id="UP000261520"/>
    </source>
</evidence>